<keyword evidence="8" id="KW-1185">Reference proteome</keyword>
<evidence type="ECO:0000313" key="7">
    <source>
        <dbReference type="EMBL" id="KAJ4975802.1"/>
    </source>
</evidence>
<organism evidence="7 8">
    <name type="scientific">Protea cynaroides</name>
    <dbReference type="NCBI Taxonomy" id="273540"/>
    <lineage>
        <taxon>Eukaryota</taxon>
        <taxon>Viridiplantae</taxon>
        <taxon>Streptophyta</taxon>
        <taxon>Embryophyta</taxon>
        <taxon>Tracheophyta</taxon>
        <taxon>Spermatophyta</taxon>
        <taxon>Magnoliopsida</taxon>
        <taxon>Proteales</taxon>
        <taxon>Proteaceae</taxon>
        <taxon>Protea</taxon>
    </lineage>
</organism>
<evidence type="ECO:0000256" key="2">
    <source>
        <dbReference type="ARBA" id="ARBA00022723"/>
    </source>
</evidence>
<evidence type="ECO:0000256" key="4">
    <source>
        <dbReference type="ARBA" id="ARBA00023004"/>
    </source>
</evidence>
<dbReference type="Pfam" id="PF03171">
    <property type="entry name" value="2OG-FeII_Oxy"/>
    <property type="match status" value="1"/>
</dbReference>
<sequence>MESSAEVVSFGASLLVPSVQELAKDTLSTLPPRYARPDQDPPIIKDIDSLPVVPVINIHLLISEEPAKDLELERLHSACREWGFFQIVNHGISNSLIEKIKSEVQYFFQLPSEEKKKLWQRPDDHEGFGQLFVVSEEQKLDWCDMFYITTLPINLRKHYLFEKLPHSLRETLEIYSSELRKLALTILDQMAKALKMDAEEMRELFNDGVQSMRLNYYPPCPQPDKAIGFTPHSDADALTILLQLNDTQGLQIRKEGKWVPVKPLPNAFVVNIGDIMEIMSNGVYRSIEHRATVSPTKERLSIATFYSSKLDAELGPAPSLIGPNNPAMFRRLLVEKYFKDFFAQKLSGKSYLDFIRVQNGEVNTP</sequence>
<dbReference type="EMBL" id="JAMYWD010000003">
    <property type="protein sequence ID" value="KAJ4975802.1"/>
    <property type="molecule type" value="Genomic_DNA"/>
</dbReference>
<comment type="similarity">
    <text evidence="1 5">Belongs to the iron/ascorbate-dependent oxidoreductase family.</text>
</comment>
<dbReference type="InterPro" id="IPR005123">
    <property type="entry name" value="Oxoglu/Fe-dep_dioxygenase_dom"/>
</dbReference>
<dbReference type="PROSITE" id="PS51471">
    <property type="entry name" value="FE2OG_OXY"/>
    <property type="match status" value="1"/>
</dbReference>
<gene>
    <name evidence="7" type="ORF">NE237_000908</name>
</gene>
<dbReference type="SUPFAM" id="SSF51197">
    <property type="entry name" value="Clavaminate synthase-like"/>
    <property type="match status" value="1"/>
</dbReference>
<dbReference type="PANTHER" id="PTHR47991">
    <property type="entry name" value="OXOGLUTARATE/IRON-DEPENDENT DIOXYGENASE"/>
    <property type="match status" value="1"/>
</dbReference>
<dbReference type="GO" id="GO:0046872">
    <property type="term" value="F:metal ion binding"/>
    <property type="evidence" value="ECO:0007669"/>
    <property type="project" value="UniProtKB-KW"/>
</dbReference>
<name>A0A9Q0KS39_9MAGN</name>
<evidence type="ECO:0000256" key="1">
    <source>
        <dbReference type="ARBA" id="ARBA00008056"/>
    </source>
</evidence>
<dbReference type="Proteomes" id="UP001141806">
    <property type="component" value="Unassembled WGS sequence"/>
</dbReference>
<dbReference type="InterPro" id="IPR026992">
    <property type="entry name" value="DIOX_N"/>
</dbReference>
<comment type="caution">
    <text evidence="7">The sequence shown here is derived from an EMBL/GenBank/DDBJ whole genome shotgun (WGS) entry which is preliminary data.</text>
</comment>
<keyword evidence="2 5" id="KW-0479">Metal-binding</keyword>
<dbReference type="InterPro" id="IPR027443">
    <property type="entry name" value="IPNS-like_sf"/>
</dbReference>
<evidence type="ECO:0000256" key="5">
    <source>
        <dbReference type="RuleBase" id="RU003682"/>
    </source>
</evidence>
<keyword evidence="3 5" id="KW-0560">Oxidoreductase</keyword>
<feature type="domain" description="Fe2OG dioxygenase" evidence="6">
    <location>
        <begin position="208"/>
        <end position="308"/>
    </location>
</feature>
<reference evidence="7" key="1">
    <citation type="journal article" date="2023" name="Plant J.">
        <title>The genome of the king protea, Protea cynaroides.</title>
        <authorList>
            <person name="Chang J."/>
            <person name="Duong T.A."/>
            <person name="Schoeman C."/>
            <person name="Ma X."/>
            <person name="Roodt D."/>
            <person name="Barker N."/>
            <person name="Li Z."/>
            <person name="Van de Peer Y."/>
            <person name="Mizrachi E."/>
        </authorList>
    </citation>
    <scope>NUCLEOTIDE SEQUENCE</scope>
    <source>
        <tissue evidence="7">Young leaves</tissue>
    </source>
</reference>
<dbReference type="Gene3D" id="2.60.120.330">
    <property type="entry name" value="B-lactam Antibiotic, Isopenicillin N Synthase, Chain"/>
    <property type="match status" value="1"/>
</dbReference>
<dbReference type="Pfam" id="PF14226">
    <property type="entry name" value="DIOX_N"/>
    <property type="match status" value="1"/>
</dbReference>
<dbReference type="InterPro" id="IPR050295">
    <property type="entry name" value="Plant_2OG-oxidoreductases"/>
</dbReference>
<dbReference type="AlphaFoldDB" id="A0A9Q0KS39"/>
<evidence type="ECO:0000256" key="3">
    <source>
        <dbReference type="ARBA" id="ARBA00023002"/>
    </source>
</evidence>
<dbReference type="InterPro" id="IPR044861">
    <property type="entry name" value="IPNS-like_FE2OG_OXY"/>
</dbReference>
<dbReference type="GO" id="GO:0016491">
    <property type="term" value="F:oxidoreductase activity"/>
    <property type="evidence" value="ECO:0007669"/>
    <property type="project" value="UniProtKB-KW"/>
</dbReference>
<evidence type="ECO:0000259" key="6">
    <source>
        <dbReference type="PROSITE" id="PS51471"/>
    </source>
</evidence>
<protein>
    <recommendedName>
        <fullName evidence="6">Fe2OG dioxygenase domain-containing protein</fullName>
    </recommendedName>
</protein>
<dbReference type="OrthoDB" id="288590at2759"/>
<proteinExistence type="inferred from homology"/>
<dbReference type="FunFam" id="2.60.120.330:FF:000001">
    <property type="entry name" value="Protein SRG1"/>
    <property type="match status" value="1"/>
</dbReference>
<keyword evidence="4 5" id="KW-0408">Iron</keyword>
<accession>A0A9Q0KS39</accession>
<evidence type="ECO:0000313" key="8">
    <source>
        <dbReference type="Proteomes" id="UP001141806"/>
    </source>
</evidence>